<feature type="region of interest" description="Disordered" evidence="1">
    <location>
        <begin position="542"/>
        <end position="568"/>
    </location>
</feature>
<feature type="compositionally biased region" description="Pro residues" evidence="1">
    <location>
        <begin position="10"/>
        <end position="23"/>
    </location>
</feature>
<dbReference type="SUPFAM" id="SSF52821">
    <property type="entry name" value="Rhodanese/Cell cycle control phosphatase"/>
    <property type="match status" value="1"/>
</dbReference>
<dbReference type="EMBL" id="QGDH01000026">
    <property type="protein sequence ID" value="RAR14103.1"/>
    <property type="molecule type" value="Genomic_DNA"/>
</dbReference>
<feature type="compositionally biased region" description="Polar residues" evidence="1">
    <location>
        <begin position="162"/>
        <end position="174"/>
    </location>
</feature>
<feature type="compositionally biased region" description="Polar residues" evidence="1">
    <location>
        <begin position="634"/>
        <end position="645"/>
    </location>
</feature>
<feature type="region of interest" description="Disordered" evidence="1">
    <location>
        <begin position="610"/>
        <end position="658"/>
    </location>
</feature>
<keyword evidence="4" id="KW-1185">Reference proteome</keyword>
<feature type="region of interest" description="Disordered" evidence="1">
    <location>
        <begin position="1"/>
        <end position="78"/>
    </location>
</feature>
<dbReference type="SMART" id="SM00450">
    <property type="entry name" value="RHOD"/>
    <property type="match status" value="1"/>
</dbReference>
<evidence type="ECO:0000313" key="3">
    <source>
        <dbReference type="EMBL" id="RAR14103.1"/>
    </source>
</evidence>
<name>A0A364NAA3_STELY</name>
<dbReference type="Pfam" id="PF13889">
    <property type="entry name" value="Chromosome_seg"/>
    <property type="match status" value="1"/>
</dbReference>
<reference evidence="4" key="1">
    <citation type="submission" date="2018-05" db="EMBL/GenBank/DDBJ databases">
        <title>Draft genome sequence of Stemphylium lycopersici strain CIDEFI 213.</title>
        <authorList>
            <person name="Medina R."/>
            <person name="Franco M.E.E."/>
            <person name="Lucentini C.G."/>
            <person name="Saparrat M.C.N."/>
            <person name="Balatti P.A."/>
        </authorList>
    </citation>
    <scope>NUCLEOTIDE SEQUENCE [LARGE SCALE GENOMIC DNA]</scope>
    <source>
        <strain evidence="4">CIDEFI 213</strain>
    </source>
</reference>
<dbReference type="InterPro" id="IPR001763">
    <property type="entry name" value="Rhodanese-like_dom"/>
</dbReference>
<feature type="compositionally biased region" description="Polar residues" evidence="1">
    <location>
        <begin position="268"/>
        <end position="286"/>
    </location>
</feature>
<gene>
    <name evidence="3" type="ORF">DDE83_002521</name>
</gene>
<dbReference type="PANTHER" id="PTHR13199:SF11">
    <property type="entry name" value="PROTEIN ATOSSA"/>
    <property type="match status" value="1"/>
</dbReference>
<dbReference type="Gene3D" id="3.40.250.10">
    <property type="entry name" value="Rhodanese-like domain"/>
    <property type="match status" value="1"/>
</dbReference>
<proteinExistence type="predicted"/>
<dbReference type="CDD" id="cd01519">
    <property type="entry name" value="RHOD_HSP67B2"/>
    <property type="match status" value="1"/>
</dbReference>
<dbReference type="Pfam" id="PF00581">
    <property type="entry name" value="Rhodanese"/>
    <property type="match status" value="1"/>
</dbReference>
<dbReference type="SMART" id="SM01177">
    <property type="entry name" value="DUF4210"/>
    <property type="match status" value="1"/>
</dbReference>
<dbReference type="InterPro" id="IPR025261">
    <property type="entry name" value="Atos-like_cons_dom"/>
</dbReference>
<feature type="compositionally biased region" description="Basic and acidic residues" evidence="1">
    <location>
        <begin position="452"/>
        <end position="469"/>
    </location>
</feature>
<sequence length="1015" mass="111755">MPIFHDPHDSPPAPSYLPQPSAPSPRRAGITESDSERGRVSNMQAEGPTSPESSFNAVPDSPSQTRKSSVFGRKEWMEKIKRTNSPSWLQWQGCDIINDRSTPSRQTSHDRPKTPVALAAEPQTSHTSTPEHLRDHAAAGLEIERPRSALHSGDFREKRAGHTTSEGVSSSGFLATSPVVPWNRSFPAAAYATHRHEASYAELRGNDSRTAPRSRATSQASLGSFALLPPTSPLVQQANNTDLDFSSRPSSRQSSRSPDRSSRRHTYSPASFQGYQLTQTARSATGTPAARHLRYGSSIPYQAHQPQRSMTFNQSEPQTFSQSPYLNARRPSFSSEASPLQHAPMVGSYEESILRGRMSTTPSRPLDFVAKIGVLGRGQCKSSLKCPPHVTVPFPAVFYSYNTGNGRISDNEPSPYVGLIDLENSLPAPDESNEPGKRKRRHAVPAPDQDDLDFRIHLGDEEKTQGEKGHLRRIEKKKRRSTSPKAPPGGCYRIPPQGQLQIVLKNPNNTAVKLFLVPYDVSDMEPGQKTFVRQRSYSAGPIIDMPASSRKNIGTDRPEAALSGSDDPNDRPILRYLVHLHICCPSKGRHYLYKSIRVVFANRVPDGKEKLRNEIQQPEPRYSTYKPTRDSVSAHKSQFSGTQPNPEKDSRRRSAGWPISQSQHAYDQLDGLRHHTPLPPPAVKFTGGTTNSSASSGFNSPMPDLQPIPFNFSRLAAIESRPVSRDCMDVDPKSPFKTPMTSPQSSINCSTNKGDGTFEKLNKGDVGYGGNAFSPRAVQLFSARANASVVGRQTSRPSFAVTRAFSLAPRSQPIYVSESRASGLGDSVRLHVAPAQKRWHSQTPDDLKKNKVYQFDDIKHLLEYPSDSRLLIDVREPHEFEANTIPTSINIPVTSQPDALLLDEEEFEDRFGFQKPPKGKEVVFFCKAGVRSSAAAGIARQAGYTNVGEYRGSWLDWQRRGGPGTKSPPKPNGMGEPKAPTTETKPTPKTGDSGEEDLGPQGQPQYQPGPGNLRQ</sequence>
<feature type="compositionally biased region" description="Low complexity" evidence="1">
    <location>
        <begin position="976"/>
        <end position="990"/>
    </location>
</feature>
<dbReference type="STRING" id="183478.A0A364NAA3"/>
<dbReference type="PANTHER" id="PTHR13199">
    <property type="entry name" value="GH03947P"/>
    <property type="match status" value="1"/>
</dbReference>
<feature type="region of interest" description="Disordered" evidence="1">
    <location>
        <begin position="955"/>
        <end position="1015"/>
    </location>
</feature>
<feature type="compositionally biased region" description="Basic and acidic residues" evidence="1">
    <location>
        <begin position="129"/>
        <end position="160"/>
    </location>
</feature>
<feature type="region of interest" description="Disordered" evidence="1">
    <location>
        <begin position="225"/>
        <end position="288"/>
    </location>
</feature>
<feature type="compositionally biased region" description="Low complexity" evidence="1">
    <location>
        <begin position="246"/>
        <end position="256"/>
    </location>
</feature>
<dbReference type="Pfam" id="PF13915">
    <property type="entry name" value="DUF4210"/>
    <property type="match status" value="1"/>
</dbReference>
<evidence type="ECO:0000256" key="1">
    <source>
        <dbReference type="SAM" id="MobiDB-lite"/>
    </source>
</evidence>
<accession>A0A364NAA3</accession>
<dbReference type="InterPro" id="IPR051506">
    <property type="entry name" value="ATOS_Transcription_Regulators"/>
</dbReference>
<dbReference type="PROSITE" id="PS50206">
    <property type="entry name" value="RHODANESE_3"/>
    <property type="match status" value="1"/>
</dbReference>
<dbReference type="Proteomes" id="UP000249619">
    <property type="component" value="Unassembled WGS sequence"/>
</dbReference>
<protein>
    <recommendedName>
        <fullName evidence="2">Rhodanese domain-containing protein</fullName>
    </recommendedName>
</protein>
<feature type="compositionally biased region" description="Polar residues" evidence="1">
    <location>
        <begin position="233"/>
        <end position="244"/>
    </location>
</feature>
<feature type="compositionally biased region" description="Low complexity" evidence="1">
    <location>
        <begin position="999"/>
        <end position="1015"/>
    </location>
</feature>
<feature type="region of interest" description="Disordered" evidence="1">
    <location>
        <begin position="407"/>
        <end position="495"/>
    </location>
</feature>
<feature type="compositionally biased region" description="Basic residues" evidence="1">
    <location>
        <begin position="470"/>
        <end position="482"/>
    </location>
</feature>
<feature type="compositionally biased region" description="Polar residues" evidence="1">
    <location>
        <begin position="315"/>
        <end position="325"/>
    </location>
</feature>
<feature type="domain" description="Rhodanese" evidence="2">
    <location>
        <begin position="865"/>
        <end position="966"/>
    </location>
</feature>
<organism evidence="3 4">
    <name type="scientific">Stemphylium lycopersici</name>
    <name type="common">Tomato gray leaf spot disease fungus</name>
    <name type="synonym">Thyrospora lycopersici</name>
    <dbReference type="NCBI Taxonomy" id="183478"/>
    <lineage>
        <taxon>Eukaryota</taxon>
        <taxon>Fungi</taxon>
        <taxon>Dikarya</taxon>
        <taxon>Ascomycota</taxon>
        <taxon>Pezizomycotina</taxon>
        <taxon>Dothideomycetes</taxon>
        <taxon>Pleosporomycetidae</taxon>
        <taxon>Pleosporales</taxon>
        <taxon>Pleosporineae</taxon>
        <taxon>Pleosporaceae</taxon>
        <taxon>Stemphylium</taxon>
    </lineage>
</organism>
<evidence type="ECO:0000313" key="4">
    <source>
        <dbReference type="Proteomes" id="UP000249619"/>
    </source>
</evidence>
<evidence type="ECO:0000259" key="2">
    <source>
        <dbReference type="PROSITE" id="PS50206"/>
    </source>
</evidence>
<feature type="region of interest" description="Disordered" evidence="1">
    <location>
        <begin position="92"/>
        <end position="176"/>
    </location>
</feature>
<feature type="compositionally biased region" description="Polar residues" evidence="1">
    <location>
        <begin position="50"/>
        <end position="68"/>
    </location>
</feature>
<feature type="region of interest" description="Disordered" evidence="1">
    <location>
        <begin position="315"/>
        <end position="342"/>
    </location>
</feature>
<dbReference type="InterPro" id="IPR036873">
    <property type="entry name" value="Rhodanese-like_dom_sf"/>
</dbReference>
<dbReference type="AlphaFoldDB" id="A0A364NAA3"/>
<comment type="caution">
    <text evidence="3">The sequence shown here is derived from an EMBL/GenBank/DDBJ whole genome shotgun (WGS) entry which is preliminary data.</text>
</comment>
<dbReference type="InterPro" id="IPR033473">
    <property type="entry name" value="Atos-like_C"/>
</dbReference>